<evidence type="ECO:0000313" key="9">
    <source>
        <dbReference type="EMBL" id="CAD7248749.1"/>
    </source>
</evidence>
<keyword evidence="6" id="KW-0325">Glycoprotein</keyword>
<dbReference type="Pfam" id="PF01082">
    <property type="entry name" value="Cu2_monooxygen"/>
    <property type="match status" value="1"/>
</dbReference>
<evidence type="ECO:0000256" key="5">
    <source>
        <dbReference type="ARBA" id="ARBA00023157"/>
    </source>
</evidence>
<evidence type="ECO:0000259" key="8">
    <source>
        <dbReference type="PROSITE" id="PS50836"/>
    </source>
</evidence>
<dbReference type="Pfam" id="PF03351">
    <property type="entry name" value="DOMON"/>
    <property type="match status" value="1"/>
</dbReference>
<comment type="similarity">
    <text evidence="2">Belongs to the copper type II ascorbate-dependent monooxygenase family.</text>
</comment>
<feature type="domain" description="DOMON" evidence="8">
    <location>
        <begin position="32"/>
        <end position="146"/>
    </location>
</feature>
<comment type="subcellular location">
    <subcellularLocation>
        <location evidence="1">Membrane</location>
    </subcellularLocation>
</comment>
<evidence type="ECO:0000256" key="2">
    <source>
        <dbReference type="ARBA" id="ARBA00010676"/>
    </source>
</evidence>
<dbReference type="FunFam" id="2.60.40.1210:FF:000001">
    <property type="entry name" value="Monooxygenase, DBH-like 1, like"/>
    <property type="match status" value="1"/>
</dbReference>
<dbReference type="PRINTS" id="PR00767">
    <property type="entry name" value="DBMONOXGNASE"/>
</dbReference>
<dbReference type="InterPro" id="IPR045266">
    <property type="entry name" value="DOH_DOMON"/>
</dbReference>
<dbReference type="InterPro" id="IPR000323">
    <property type="entry name" value="Cu2_ascorb_mOase_N"/>
</dbReference>
<feature type="signal peptide" evidence="7">
    <location>
        <begin position="1"/>
        <end position="19"/>
    </location>
</feature>
<reference evidence="9" key="1">
    <citation type="submission" date="2020-11" db="EMBL/GenBank/DDBJ databases">
        <authorList>
            <person name="Tran Van P."/>
        </authorList>
    </citation>
    <scope>NUCLEOTIDE SEQUENCE</scope>
</reference>
<dbReference type="Pfam" id="PF03712">
    <property type="entry name" value="Cu2_monoox_C"/>
    <property type="match status" value="1"/>
</dbReference>
<evidence type="ECO:0000256" key="6">
    <source>
        <dbReference type="ARBA" id="ARBA00023180"/>
    </source>
</evidence>
<gene>
    <name evidence="9" type="ORF">DSTB1V02_LOCUS8558</name>
</gene>
<dbReference type="InterPro" id="IPR028460">
    <property type="entry name" value="Tbh/DBH"/>
</dbReference>
<evidence type="ECO:0000256" key="4">
    <source>
        <dbReference type="ARBA" id="ARBA00023136"/>
    </source>
</evidence>
<dbReference type="Gene3D" id="2.60.40.1210">
    <property type="entry name" value="Cellobiose dehydrogenase, cytochrome domain"/>
    <property type="match status" value="1"/>
</dbReference>
<feature type="chain" id="PRO_5036402508" description="DOMON domain-containing protein" evidence="7">
    <location>
        <begin position="20"/>
        <end position="524"/>
    </location>
</feature>
<evidence type="ECO:0000313" key="10">
    <source>
        <dbReference type="Proteomes" id="UP000677054"/>
    </source>
</evidence>
<dbReference type="Gene3D" id="2.60.120.310">
    <property type="entry name" value="Copper type II, ascorbate-dependent monooxygenase, N-terminal domain"/>
    <property type="match status" value="1"/>
</dbReference>
<keyword evidence="4" id="KW-0472">Membrane</keyword>
<dbReference type="CDD" id="cd09631">
    <property type="entry name" value="DOMON_DOH"/>
    <property type="match status" value="1"/>
</dbReference>
<dbReference type="InterPro" id="IPR005018">
    <property type="entry name" value="DOMON_domain"/>
</dbReference>
<keyword evidence="10" id="KW-1185">Reference proteome</keyword>
<proteinExistence type="inferred from homology"/>
<dbReference type="InterPro" id="IPR036939">
    <property type="entry name" value="Cu2_ascorb_mOase_N_sf"/>
</dbReference>
<name>A0A7R8XDV5_9CRUS</name>
<organism evidence="9">
    <name type="scientific">Darwinula stevensoni</name>
    <dbReference type="NCBI Taxonomy" id="69355"/>
    <lineage>
        <taxon>Eukaryota</taxon>
        <taxon>Metazoa</taxon>
        <taxon>Ecdysozoa</taxon>
        <taxon>Arthropoda</taxon>
        <taxon>Crustacea</taxon>
        <taxon>Oligostraca</taxon>
        <taxon>Ostracoda</taxon>
        <taxon>Podocopa</taxon>
        <taxon>Podocopida</taxon>
        <taxon>Darwinulocopina</taxon>
        <taxon>Darwinuloidea</taxon>
        <taxon>Darwinulidae</taxon>
        <taxon>Darwinula</taxon>
    </lineage>
</organism>
<dbReference type="PANTHER" id="PTHR10157">
    <property type="entry name" value="DOPAMINE BETA HYDROXYLASE RELATED"/>
    <property type="match status" value="1"/>
</dbReference>
<dbReference type="InterPro" id="IPR024548">
    <property type="entry name" value="Cu2_monoox_C"/>
</dbReference>
<keyword evidence="5" id="KW-1015">Disulfide bond</keyword>
<evidence type="ECO:0000256" key="7">
    <source>
        <dbReference type="SAM" id="SignalP"/>
    </source>
</evidence>
<dbReference type="SUPFAM" id="SSF49344">
    <property type="entry name" value="CBD9-like"/>
    <property type="match status" value="1"/>
</dbReference>
<dbReference type="PANTHER" id="PTHR10157:SF23">
    <property type="entry name" value="MOXD1 HOMOLOG 1"/>
    <property type="match status" value="1"/>
</dbReference>
<protein>
    <recommendedName>
        <fullName evidence="8">DOMON domain-containing protein</fullName>
    </recommendedName>
</protein>
<dbReference type="GO" id="GO:0016020">
    <property type="term" value="C:membrane"/>
    <property type="evidence" value="ECO:0007669"/>
    <property type="project" value="UniProtKB-SubCell"/>
</dbReference>
<evidence type="ECO:0000256" key="1">
    <source>
        <dbReference type="ARBA" id="ARBA00004370"/>
    </source>
</evidence>
<dbReference type="InterPro" id="IPR008977">
    <property type="entry name" value="PHM/PNGase_F_dom_sf"/>
</dbReference>
<dbReference type="Gene3D" id="2.60.120.230">
    <property type="match status" value="1"/>
</dbReference>
<dbReference type="Proteomes" id="UP000677054">
    <property type="component" value="Unassembled WGS sequence"/>
</dbReference>
<dbReference type="EMBL" id="CAJPEV010001976">
    <property type="protein sequence ID" value="CAG0895154.1"/>
    <property type="molecule type" value="Genomic_DNA"/>
</dbReference>
<dbReference type="PROSITE" id="PS50836">
    <property type="entry name" value="DOMON"/>
    <property type="match status" value="1"/>
</dbReference>
<accession>A0A7R8XDV5</accession>
<sequence>MWTGEVLVLFFGWEVLVLAGTWERHEALDRDGIVNLFWTPDLENGVITFELHARTRGWVGLGFSANGAMDGSDVVVGWIKDGQTFFTDRHAEGNQPLVDGSQDYELLFASEDEDGLTLRFKRRVDTCDEDDFYITSDTCSLIYAYGETDPDGEDPFYHGRDRCGVKSANLLDPQIELRNDIVIPPSPTTYWCSLFEAPAIDAKQHVIGYRSRVTKGNEAYVHHLVVSLCKTNESDAERFEQFLRDHPRGASCHRPEVDLLVGNCQGVLMGWAVGGVVTFLFLARLRFQWSTLHRVLSSIDRLAVGANFPKQAGYPLRPASEGPTYYRMQMHYDNPQLVDGIRDGSGLTVYYTSRLRAYDMGTIVFGHEVIYTQLVPHGLSHFMTVGHCSAECTKKFLPPEGIRIFAGLLHSHLLGRKMKARVFRDGKELPWILHDDHYDFDYQQSRILREEFNLLPGDHVTVECELDSSARDNATLGGLTTHDEMCEFFVTYYPRVEGMNLCLSAVGYEYVHATFDLGDIRLDP</sequence>
<dbReference type="SUPFAM" id="SSF49742">
    <property type="entry name" value="PHM/PNGase F"/>
    <property type="match status" value="3"/>
</dbReference>
<evidence type="ECO:0000256" key="3">
    <source>
        <dbReference type="ARBA" id="ARBA00022729"/>
    </source>
</evidence>
<keyword evidence="3 7" id="KW-0732">Signal</keyword>
<dbReference type="OrthoDB" id="19261at2759"/>
<dbReference type="SMART" id="SM00664">
    <property type="entry name" value="DoH"/>
    <property type="match status" value="1"/>
</dbReference>
<dbReference type="GO" id="GO:0005507">
    <property type="term" value="F:copper ion binding"/>
    <property type="evidence" value="ECO:0007669"/>
    <property type="project" value="InterPro"/>
</dbReference>
<dbReference type="GO" id="GO:0004500">
    <property type="term" value="F:dopamine beta-monooxygenase activity"/>
    <property type="evidence" value="ECO:0007669"/>
    <property type="project" value="InterPro"/>
</dbReference>
<dbReference type="FunFam" id="2.60.120.230:FF:000001">
    <property type="entry name" value="Monooxygenase, DBH-like 1"/>
    <property type="match status" value="1"/>
</dbReference>
<dbReference type="InterPro" id="IPR000945">
    <property type="entry name" value="DBH-like"/>
</dbReference>
<dbReference type="EMBL" id="LR901493">
    <property type="protein sequence ID" value="CAD7248749.1"/>
    <property type="molecule type" value="Genomic_DNA"/>
</dbReference>
<dbReference type="InterPro" id="IPR014784">
    <property type="entry name" value="Cu2_ascorb_mOase-like_C"/>
</dbReference>
<dbReference type="AlphaFoldDB" id="A0A7R8XDV5"/>